<dbReference type="InterPro" id="IPR020472">
    <property type="entry name" value="WD40_PAC1"/>
</dbReference>
<feature type="region of interest" description="Disordered" evidence="4">
    <location>
        <begin position="86"/>
        <end position="133"/>
    </location>
</feature>
<dbReference type="InterPro" id="IPR015943">
    <property type="entry name" value="WD40/YVTN_repeat-like_dom_sf"/>
</dbReference>
<evidence type="ECO:0000256" key="1">
    <source>
        <dbReference type="ARBA" id="ARBA00022574"/>
    </source>
</evidence>
<feature type="compositionally biased region" description="Basic residues" evidence="4">
    <location>
        <begin position="527"/>
        <end position="551"/>
    </location>
</feature>
<dbReference type="CDD" id="cd00200">
    <property type="entry name" value="WD40"/>
    <property type="match status" value="1"/>
</dbReference>
<evidence type="ECO:0000256" key="3">
    <source>
        <dbReference type="PROSITE-ProRule" id="PRU00221"/>
    </source>
</evidence>
<dbReference type="Gene3D" id="2.130.10.10">
    <property type="entry name" value="YVTN repeat-like/Quinoprotein amine dehydrogenase"/>
    <property type="match status" value="3"/>
</dbReference>
<dbReference type="InterPro" id="IPR001680">
    <property type="entry name" value="WD40_rpt"/>
</dbReference>
<evidence type="ECO:0000256" key="4">
    <source>
        <dbReference type="SAM" id="MobiDB-lite"/>
    </source>
</evidence>
<proteinExistence type="predicted"/>
<feature type="compositionally biased region" description="Low complexity" evidence="4">
    <location>
        <begin position="56"/>
        <end position="68"/>
    </location>
</feature>
<feature type="region of interest" description="Disordered" evidence="4">
    <location>
        <begin position="511"/>
        <end position="551"/>
    </location>
</feature>
<dbReference type="InterPro" id="IPR036322">
    <property type="entry name" value="WD40_repeat_dom_sf"/>
</dbReference>
<feature type="compositionally biased region" description="Basic and acidic residues" evidence="4">
    <location>
        <begin position="111"/>
        <end position="124"/>
    </location>
</feature>
<dbReference type="EMBL" id="CAJEUB010000058">
    <property type="protein sequence ID" value="CAD1847633.1"/>
    <property type="molecule type" value="Genomic_DNA"/>
</dbReference>
<gene>
    <name evidence="5" type="ORF">CB5_LOCUS30844</name>
</gene>
<dbReference type="PROSITE" id="PS50082">
    <property type="entry name" value="WD_REPEATS_2"/>
    <property type="match status" value="4"/>
</dbReference>
<feature type="repeat" description="WD" evidence="3">
    <location>
        <begin position="359"/>
        <end position="391"/>
    </location>
</feature>
<keyword evidence="1 3" id="KW-0853">WD repeat</keyword>
<dbReference type="InterPro" id="IPR045182">
    <property type="entry name" value="JINGUBANG-like"/>
</dbReference>
<dbReference type="PRINTS" id="PR00320">
    <property type="entry name" value="GPROTEINBRPT"/>
</dbReference>
<feature type="repeat" description="WD" evidence="3">
    <location>
        <begin position="268"/>
        <end position="310"/>
    </location>
</feature>
<accession>A0A6V7QWT1</accession>
<dbReference type="Pfam" id="PF00400">
    <property type="entry name" value="WD40"/>
    <property type="match status" value="6"/>
</dbReference>
<feature type="repeat" description="WD" evidence="3">
    <location>
        <begin position="409"/>
        <end position="438"/>
    </location>
</feature>
<feature type="repeat" description="WD" evidence="3">
    <location>
        <begin position="311"/>
        <end position="342"/>
    </location>
</feature>
<dbReference type="FunFam" id="2.130.10.10:FF:000775">
    <property type="entry name" value="BnaA09g28200D protein"/>
    <property type="match status" value="1"/>
</dbReference>
<sequence>MFAEAPGNGAVPRPGGGNKKERDHMIPNLPQPHSDPLLRSSGGDQDADLPSTFRHSSSSAAGGYSSSDYASSLSGECSPFAMSPWNSHPTPAQSPYHSSPWNSGAGNYGESDGRRGRGRGRGEGSGEGGRGSMSAAAATARLMGSLVREEGHIYSLAAAGDVLYTGSDSKNIRVWKKQRDMAGFKSSSGLVKAIVIAGDRIFTGHQDGKIRVWRVSPKNPAVHKRVGSLPRLKDFIRTTLNPSTYIGGGGTGSSGGSRSRGGGGGGLWIRHSDAVSCLSAAQEQQGLLYSGSWDKTFKVWRIADSKCLESVRAHDDAVNAVVAAPFDALVFTGSADGTVKVWRRELQGKGTRHAAVQTLLKQESAVTALAVAPVAPVVYCGSSDGVVNFWEADGDAPPRAARLAHGGALRGHKMAVLCLASAGALLLSGSADTTICVWRRDHGGAHACLAVLTAHAGPVKCLAVVDDRDFDDDPAPVSRSSSSAAPPRWIVYSGSLDKSVKVWRVSEEPPEALLRGPQHVPLGTPPPHHHHHHHRRRHHHHSNKKIKAEHK</sequence>
<dbReference type="SMART" id="SM00320">
    <property type="entry name" value="WD40"/>
    <property type="match status" value="7"/>
</dbReference>
<feature type="region of interest" description="Disordered" evidence="4">
    <location>
        <begin position="1"/>
        <end position="68"/>
    </location>
</feature>
<dbReference type="PROSITE" id="PS50294">
    <property type="entry name" value="WD_REPEATS_REGION"/>
    <property type="match status" value="1"/>
</dbReference>
<dbReference type="AlphaFoldDB" id="A0A6V7QWT1"/>
<dbReference type="SUPFAM" id="SSF50978">
    <property type="entry name" value="WD40 repeat-like"/>
    <property type="match status" value="1"/>
</dbReference>
<protein>
    <submittedName>
        <fullName evidence="5">Uncharacterized protein</fullName>
    </submittedName>
</protein>
<dbReference type="PANTHER" id="PTHR22844:SF336">
    <property type="entry name" value="PROTEIN JINGUBANG"/>
    <property type="match status" value="1"/>
</dbReference>
<dbReference type="PANTHER" id="PTHR22844">
    <property type="entry name" value="F-BOX AND WD40 DOMAIN PROTEIN"/>
    <property type="match status" value="1"/>
</dbReference>
<keyword evidence="2" id="KW-0677">Repeat</keyword>
<evidence type="ECO:0000313" key="5">
    <source>
        <dbReference type="EMBL" id="CAD1847633.1"/>
    </source>
</evidence>
<organism evidence="5">
    <name type="scientific">Ananas comosus var. bracteatus</name>
    <name type="common">red pineapple</name>
    <dbReference type="NCBI Taxonomy" id="296719"/>
    <lineage>
        <taxon>Eukaryota</taxon>
        <taxon>Viridiplantae</taxon>
        <taxon>Streptophyta</taxon>
        <taxon>Embryophyta</taxon>
        <taxon>Tracheophyta</taxon>
        <taxon>Spermatophyta</taxon>
        <taxon>Magnoliopsida</taxon>
        <taxon>Liliopsida</taxon>
        <taxon>Poales</taxon>
        <taxon>Bromeliaceae</taxon>
        <taxon>Bromelioideae</taxon>
        <taxon>Ananas</taxon>
    </lineage>
</organism>
<evidence type="ECO:0000256" key="2">
    <source>
        <dbReference type="ARBA" id="ARBA00022737"/>
    </source>
</evidence>
<feature type="compositionally biased region" description="Polar residues" evidence="4">
    <location>
        <begin position="86"/>
        <end position="105"/>
    </location>
</feature>
<name>A0A6V7QWT1_ANACO</name>
<reference evidence="5" key="1">
    <citation type="submission" date="2020-07" db="EMBL/GenBank/DDBJ databases">
        <authorList>
            <person name="Lin J."/>
        </authorList>
    </citation>
    <scope>NUCLEOTIDE SEQUENCE</scope>
</reference>